<keyword evidence="4" id="KW-0378">Hydrolase</keyword>
<dbReference type="GO" id="GO:0046872">
    <property type="term" value="F:metal ion binding"/>
    <property type="evidence" value="ECO:0007669"/>
    <property type="project" value="UniProtKB-KW"/>
</dbReference>
<dbReference type="PANTHER" id="PTHR43200">
    <property type="entry name" value="PHOSPHATASE"/>
    <property type="match status" value="1"/>
</dbReference>
<dbReference type="OrthoDB" id="411145at2759"/>
<dbReference type="InterPro" id="IPR051090">
    <property type="entry name" value="Inositol_monoP_superfamily"/>
</dbReference>
<dbReference type="Gene3D" id="3.40.190.80">
    <property type="match status" value="1"/>
</dbReference>
<dbReference type="Proteomes" id="UP000604825">
    <property type="component" value="Unassembled WGS sequence"/>
</dbReference>
<evidence type="ECO:0000256" key="1">
    <source>
        <dbReference type="ARBA" id="ARBA00001946"/>
    </source>
</evidence>
<sequence length="177" mass="18137">MAVQLAVRAAARLFFAVEAATVWDVLTSWGSAWSLWQVVAAASPVPVWGSLLTSASGSGGPTAGSAWISGGPRLGGCWAAVAAAPVQDAADPRVRRGCVAKGQVGLALVVNGKSWDHAVGVICVQEAGGQTSDWSGKPLDLAADLTSRRIIYPSGGVLVTNGVLHDKLVEMISANYN</sequence>
<accession>A0A811N7H6</accession>
<comment type="cofactor">
    <cofactor evidence="1 6">
        <name>Mg(2+)</name>
        <dbReference type="ChEBI" id="CHEBI:18420"/>
    </cofactor>
</comment>
<evidence type="ECO:0000256" key="3">
    <source>
        <dbReference type="ARBA" id="ARBA00022723"/>
    </source>
</evidence>
<gene>
    <name evidence="7" type="ORF">NCGR_LOCUS11610</name>
</gene>
<evidence type="ECO:0000256" key="6">
    <source>
        <dbReference type="PIRSR" id="PIRSR600760-2"/>
    </source>
</evidence>
<evidence type="ECO:0000256" key="2">
    <source>
        <dbReference type="ARBA" id="ARBA00009759"/>
    </source>
</evidence>
<evidence type="ECO:0000313" key="7">
    <source>
        <dbReference type="EMBL" id="CAD6217635.1"/>
    </source>
</evidence>
<dbReference type="GO" id="GO:0008441">
    <property type="term" value="F:3'(2'),5'-bisphosphate nucleotidase activity"/>
    <property type="evidence" value="ECO:0007669"/>
    <property type="project" value="TreeGrafter"/>
</dbReference>
<keyword evidence="8" id="KW-1185">Reference proteome</keyword>
<dbReference type="GO" id="GO:0000103">
    <property type="term" value="P:sulfate assimilation"/>
    <property type="evidence" value="ECO:0007669"/>
    <property type="project" value="TreeGrafter"/>
</dbReference>
<feature type="binding site" evidence="6">
    <location>
        <position position="116"/>
    </location>
    <ligand>
        <name>Mg(2+)</name>
        <dbReference type="ChEBI" id="CHEBI:18420"/>
        <label>1</label>
        <note>catalytic</note>
    </ligand>
</feature>
<name>A0A811N7H6_9POAL</name>
<keyword evidence="3 6" id="KW-0479">Metal-binding</keyword>
<organism evidence="7 8">
    <name type="scientific">Miscanthus lutarioriparius</name>
    <dbReference type="NCBI Taxonomy" id="422564"/>
    <lineage>
        <taxon>Eukaryota</taxon>
        <taxon>Viridiplantae</taxon>
        <taxon>Streptophyta</taxon>
        <taxon>Embryophyta</taxon>
        <taxon>Tracheophyta</taxon>
        <taxon>Spermatophyta</taxon>
        <taxon>Magnoliopsida</taxon>
        <taxon>Liliopsida</taxon>
        <taxon>Poales</taxon>
        <taxon>Poaceae</taxon>
        <taxon>PACMAD clade</taxon>
        <taxon>Panicoideae</taxon>
        <taxon>Andropogonodae</taxon>
        <taxon>Andropogoneae</taxon>
        <taxon>Saccharinae</taxon>
        <taxon>Miscanthus</taxon>
    </lineage>
</organism>
<protein>
    <submittedName>
        <fullName evidence="7">Uncharacterized protein</fullName>
    </submittedName>
</protein>
<keyword evidence="5 6" id="KW-0460">Magnesium</keyword>
<dbReference type="AlphaFoldDB" id="A0A811N7H6"/>
<evidence type="ECO:0000256" key="5">
    <source>
        <dbReference type="ARBA" id="ARBA00022842"/>
    </source>
</evidence>
<dbReference type="InterPro" id="IPR000760">
    <property type="entry name" value="Inositol_monophosphatase-like"/>
</dbReference>
<dbReference type="SUPFAM" id="SSF56655">
    <property type="entry name" value="Carbohydrate phosphatase"/>
    <property type="match status" value="1"/>
</dbReference>
<comment type="caution">
    <text evidence="7">The sequence shown here is derived from an EMBL/GenBank/DDBJ whole genome shotgun (WGS) entry which is preliminary data.</text>
</comment>
<dbReference type="PANTHER" id="PTHR43200:SF4">
    <property type="entry name" value="PAP-SPECIFIC PHOSPHATASE, MITOCHONDRIAL-RELATED"/>
    <property type="match status" value="1"/>
</dbReference>
<evidence type="ECO:0000313" key="8">
    <source>
        <dbReference type="Proteomes" id="UP000604825"/>
    </source>
</evidence>
<dbReference type="EMBL" id="CAJGYO010000003">
    <property type="protein sequence ID" value="CAD6217635.1"/>
    <property type="molecule type" value="Genomic_DNA"/>
</dbReference>
<reference evidence="7" key="1">
    <citation type="submission" date="2020-10" db="EMBL/GenBank/DDBJ databases">
        <authorList>
            <person name="Han B."/>
            <person name="Lu T."/>
            <person name="Zhao Q."/>
            <person name="Huang X."/>
            <person name="Zhao Y."/>
        </authorList>
    </citation>
    <scope>NUCLEOTIDE SEQUENCE</scope>
</reference>
<evidence type="ECO:0000256" key="4">
    <source>
        <dbReference type="ARBA" id="ARBA00022801"/>
    </source>
</evidence>
<dbReference type="Pfam" id="PF00459">
    <property type="entry name" value="Inositol_P"/>
    <property type="match status" value="1"/>
</dbReference>
<comment type="similarity">
    <text evidence="2">Belongs to the inositol monophosphatase superfamily.</text>
</comment>
<proteinExistence type="inferred from homology"/>